<organism evidence="2 3">
    <name type="scientific">Okeanomitos corallinicola TIOX110</name>
    <dbReference type="NCBI Taxonomy" id="3133117"/>
    <lineage>
        <taxon>Bacteria</taxon>
        <taxon>Bacillati</taxon>
        <taxon>Cyanobacteriota</taxon>
        <taxon>Cyanophyceae</taxon>
        <taxon>Nostocales</taxon>
        <taxon>Aphanizomenonaceae</taxon>
        <taxon>Okeanomitos</taxon>
    </lineage>
</organism>
<sequence length="137" mass="15535">MKIIKKIFAGSFLVIGLAILLLGTIELIDSNKSNEDKEGALAAIVVFGIPSTAIGTWIIWGLRQQHEQKLKQFQLEREQLFLRLLQQEEGRVTITKFALAAQISIEEAKQYLDEKAKQLNANFETSDNEGIIYRFPE</sequence>
<keyword evidence="3" id="KW-1185">Reference proteome</keyword>
<name>A0ABZ2V3A4_9CYAN</name>
<evidence type="ECO:0000313" key="2">
    <source>
        <dbReference type="EMBL" id="WZB90163.1"/>
    </source>
</evidence>
<reference evidence="2 3" key="1">
    <citation type="submission" date="2024-04" db="EMBL/GenBank/DDBJ databases">
        <title>Okeanomitos corallinicola gen. &amp; sp. nov. (Nostocales, Cyanobacteria), a new toxic marine heterocyst-forming cyanobacterium from a coral reef.</title>
        <authorList>
            <person name="Li H."/>
            <person name="Li R."/>
            <person name="Kang J."/>
            <person name="Hii K.S."/>
            <person name="Mohamed H.F."/>
            <person name="Xu X."/>
            <person name="Luo Z."/>
        </authorList>
    </citation>
    <scope>NUCLEOTIDE SEQUENCE [LARGE SCALE GENOMIC DNA]</scope>
    <source>
        <strain evidence="2 3">TIOX110</strain>
    </source>
</reference>
<protein>
    <submittedName>
        <fullName evidence="2">Uncharacterized protein</fullName>
    </submittedName>
</protein>
<keyword evidence="1" id="KW-0812">Transmembrane</keyword>
<proteinExistence type="predicted"/>
<dbReference type="RefSeq" id="WP_353933056.1">
    <property type="nucleotide sequence ID" value="NZ_CP150886.1"/>
</dbReference>
<feature type="transmembrane region" description="Helical" evidence="1">
    <location>
        <begin position="7"/>
        <end position="28"/>
    </location>
</feature>
<evidence type="ECO:0000313" key="3">
    <source>
        <dbReference type="Proteomes" id="UP001483337"/>
    </source>
</evidence>
<dbReference type="EMBL" id="CP150886">
    <property type="protein sequence ID" value="WZB90163.1"/>
    <property type="molecule type" value="Genomic_DNA"/>
</dbReference>
<feature type="transmembrane region" description="Helical" evidence="1">
    <location>
        <begin position="40"/>
        <end position="62"/>
    </location>
</feature>
<dbReference type="Proteomes" id="UP001483337">
    <property type="component" value="Chromosome"/>
</dbReference>
<accession>A0ABZ2V3A4</accession>
<gene>
    <name evidence="2" type="ORF">WJM97_10950</name>
</gene>
<keyword evidence="1" id="KW-1133">Transmembrane helix</keyword>
<evidence type="ECO:0000256" key="1">
    <source>
        <dbReference type="SAM" id="Phobius"/>
    </source>
</evidence>
<keyword evidence="1" id="KW-0472">Membrane</keyword>